<name>A0ABP0PDJ5_9DINO</name>
<evidence type="ECO:0000256" key="13">
    <source>
        <dbReference type="SAM" id="MobiDB-lite"/>
    </source>
</evidence>
<dbReference type="InterPro" id="IPR028325">
    <property type="entry name" value="VG_K_chnl"/>
</dbReference>
<keyword evidence="9 14" id="KW-1133">Transmembrane helix</keyword>
<proteinExistence type="predicted"/>
<feature type="compositionally biased region" description="Basic and acidic residues" evidence="13">
    <location>
        <begin position="178"/>
        <end position="187"/>
    </location>
</feature>
<dbReference type="Proteomes" id="UP001642484">
    <property type="component" value="Unassembled WGS sequence"/>
</dbReference>
<keyword evidence="4 14" id="KW-0812">Transmembrane</keyword>
<dbReference type="InterPro" id="IPR005821">
    <property type="entry name" value="Ion_trans_dom"/>
</dbReference>
<organism evidence="16 17">
    <name type="scientific">Durusdinium trenchii</name>
    <dbReference type="NCBI Taxonomy" id="1381693"/>
    <lineage>
        <taxon>Eukaryota</taxon>
        <taxon>Sar</taxon>
        <taxon>Alveolata</taxon>
        <taxon>Dinophyceae</taxon>
        <taxon>Suessiales</taxon>
        <taxon>Symbiodiniaceae</taxon>
        <taxon>Durusdinium</taxon>
    </lineage>
</organism>
<dbReference type="PROSITE" id="PS50222">
    <property type="entry name" value="EF_HAND_2"/>
    <property type="match status" value="2"/>
</dbReference>
<keyword evidence="2" id="KW-0813">Transport</keyword>
<dbReference type="InterPro" id="IPR002048">
    <property type="entry name" value="EF_hand_dom"/>
</dbReference>
<reference evidence="16 17" key="1">
    <citation type="submission" date="2024-02" db="EMBL/GenBank/DDBJ databases">
        <authorList>
            <person name="Chen Y."/>
            <person name="Shah S."/>
            <person name="Dougan E. K."/>
            <person name="Thang M."/>
            <person name="Chan C."/>
        </authorList>
    </citation>
    <scope>NUCLEOTIDE SEQUENCE [LARGE SCALE GENOMIC DNA]</scope>
</reference>
<evidence type="ECO:0000256" key="3">
    <source>
        <dbReference type="ARBA" id="ARBA00022538"/>
    </source>
</evidence>
<feature type="domain" description="EF-hand" evidence="15">
    <location>
        <begin position="582"/>
        <end position="617"/>
    </location>
</feature>
<dbReference type="InterPro" id="IPR027359">
    <property type="entry name" value="Volt_channel_dom_sf"/>
</dbReference>
<evidence type="ECO:0000256" key="11">
    <source>
        <dbReference type="ARBA" id="ARBA00023136"/>
    </source>
</evidence>
<dbReference type="SUPFAM" id="SSF81324">
    <property type="entry name" value="Voltage-gated potassium channels"/>
    <property type="match status" value="1"/>
</dbReference>
<dbReference type="Pfam" id="PF13499">
    <property type="entry name" value="EF-hand_7"/>
    <property type="match status" value="1"/>
</dbReference>
<keyword evidence="10" id="KW-0406">Ion transport</keyword>
<dbReference type="Gene3D" id="1.20.120.350">
    <property type="entry name" value="Voltage-gated potassium channels. Chain C"/>
    <property type="match status" value="1"/>
</dbReference>
<keyword evidence="11 14" id="KW-0472">Membrane</keyword>
<dbReference type="Gene3D" id="1.10.238.10">
    <property type="entry name" value="EF-hand"/>
    <property type="match status" value="1"/>
</dbReference>
<dbReference type="PANTHER" id="PTHR11537:SF254">
    <property type="entry name" value="POTASSIUM VOLTAGE-GATED CHANNEL PROTEIN SHAB"/>
    <property type="match status" value="1"/>
</dbReference>
<feature type="transmembrane region" description="Helical" evidence="14">
    <location>
        <begin position="495"/>
        <end position="518"/>
    </location>
</feature>
<keyword evidence="7" id="KW-0851">Voltage-gated channel</keyword>
<evidence type="ECO:0000313" key="17">
    <source>
        <dbReference type="Proteomes" id="UP001642484"/>
    </source>
</evidence>
<evidence type="ECO:0000256" key="2">
    <source>
        <dbReference type="ARBA" id="ARBA00022448"/>
    </source>
</evidence>
<dbReference type="SMART" id="SM00054">
    <property type="entry name" value="EFh"/>
    <property type="match status" value="2"/>
</dbReference>
<evidence type="ECO:0000256" key="9">
    <source>
        <dbReference type="ARBA" id="ARBA00022989"/>
    </source>
</evidence>
<evidence type="ECO:0000259" key="15">
    <source>
        <dbReference type="PROSITE" id="PS50222"/>
    </source>
</evidence>
<keyword evidence="17" id="KW-1185">Reference proteome</keyword>
<evidence type="ECO:0000313" key="16">
    <source>
        <dbReference type="EMBL" id="CAK9074113.1"/>
    </source>
</evidence>
<dbReference type="PRINTS" id="PR00169">
    <property type="entry name" value="KCHANNEL"/>
</dbReference>
<evidence type="ECO:0000256" key="8">
    <source>
        <dbReference type="ARBA" id="ARBA00022958"/>
    </source>
</evidence>
<dbReference type="Gene3D" id="1.10.287.70">
    <property type="match status" value="1"/>
</dbReference>
<dbReference type="CDD" id="cd00051">
    <property type="entry name" value="EFh"/>
    <property type="match status" value="1"/>
</dbReference>
<protein>
    <recommendedName>
        <fullName evidence="15">EF-hand domain-containing protein</fullName>
    </recommendedName>
</protein>
<keyword evidence="8" id="KW-0630">Potassium</keyword>
<dbReference type="InterPro" id="IPR011992">
    <property type="entry name" value="EF-hand-dom_pair"/>
</dbReference>
<feature type="domain" description="EF-hand" evidence="15">
    <location>
        <begin position="546"/>
        <end position="581"/>
    </location>
</feature>
<feature type="compositionally biased region" description="Low complexity" evidence="13">
    <location>
        <begin position="209"/>
        <end position="225"/>
    </location>
</feature>
<feature type="transmembrane region" description="Helical" evidence="14">
    <location>
        <begin position="442"/>
        <end position="460"/>
    </location>
</feature>
<feature type="transmembrane region" description="Helical" evidence="14">
    <location>
        <begin position="472"/>
        <end position="489"/>
    </location>
</feature>
<keyword evidence="5" id="KW-0631">Potassium channel</keyword>
<evidence type="ECO:0000256" key="12">
    <source>
        <dbReference type="ARBA" id="ARBA00023303"/>
    </source>
</evidence>
<feature type="region of interest" description="Disordered" evidence="13">
    <location>
        <begin position="67"/>
        <end position="89"/>
    </location>
</feature>
<dbReference type="InterPro" id="IPR018247">
    <property type="entry name" value="EF_Hand_1_Ca_BS"/>
</dbReference>
<evidence type="ECO:0000256" key="10">
    <source>
        <dbReference type="ARBA" id="ARBA00023065"/>
    </source>
</evidence>
<feature type="compositionally biased region" description="Basic and acidic residues" evidence="13">
    <location>
        <begin position="195"/>
        <end position="204"/>
    </location>
</feature>
<evidence type="ECO:0000256" key="6">
    <source>
        <dbReference type="ARBA" id="ARBA00022837"/>
    </source>
</evidence>
<evidence type="ECO:0000256" key="5">
    <source>
        <dbReference type="ARBA" id="ARBA00022826"/>
    </source>
</evidence>
<comment type="caution">
    <text evidence="16">The sequence shown here is derived from an EMBL/GenBank/DDBJ whole genome shotgun (WGS) entry which is preliminary data.</text>
</comment>
<feature type="region of interest" description="Disordered" evidence="13">
    <location>
        <begin position="123"/>
        <end position="242"/>
    </location>
</feature>
<dbReference type="PANTHER" id="PTHR11537">
    <property type="entry name" value="VOLTAGE-GATED POTASSIUM CHANNEL"/>
    <property type="match status" value="1"/>
</dbReference>
<accession>A0ABP0PDJ5</accession>
<sequence length="756" mass="83657">MIRSTILPFNALPARRPPPSAHRLDRGLRDRVSGMAAMASPKSPKSPKAPPMIPGLVNHEMTQKELEEISQQKMDVPSGPAPPAGSNPGVQSQLELLLHKVDVCLTEILNVKSMAGKESENLFGAKKGSKKSKVSWGNFPDSEPSLRQTAIPERQETETYDSAVSEDGTNGARASEWPTKDPKRETGINRQSEWPTKDPKRDTGFARQSEWPSSASKNSSPPASGSEKEEQVNGGGNSPVHRAGRAAIVAGGVDLHVAWKLQAKKITQMDPGVELTPMMRLVERSTLEIVWEFLDDQDSSRGAWWACLFLRTVVVVSLLLSLLQNTEEQIMDPVATAVWETSVDVLFVAEFLARVISSPYKRTYFLDPFNWADMLTVLALPLRISTGFVLESSPVSPAEDAVHVILKFAVPLVRFLKLLRYFEVFRLLIDAFKNSAESLPVLAYIMSLIALVGATLIYLAEERRNIPSLQHAMWLAIVTMTSVGYGDFFPETLAGYLVVSFLTFVSVLFLALPVGIIGHEFTASWNSRHKVLLITKVRKCLEKWGYSAKDVKVLFDYVDVNGDGSLNLSEFIELIRQMRIGISVESAFNIFSLFDDDQSGSLDSTEFLRHIFPEEYVKAQQEQQTPVRKSRAVAGMALQHLEHLSVWTTKRERLSRLARRSSPAWSLSGQKLDMSSADLGPYLDTAPAFSSLGRQVVSTSKSSGTCAFGKASRETAQKMAMCMTHTDRGPAGQMKKLNFHMDLPKTAPASVKRYGL</sequence>
<dbReference type="PROSITE" id="PS00018">
    <property type="entry name" value="EF_HAND_1"/>
    <property type="match status" value="2"/>
</dbReference>
<keyword evidence="3" id="KW-0633">Potassium transport</keyword>
<evidence type="ECO:0000256" key="14">
    <source>
        <dbReference type="SAM" id="Phobius"/>
    </source>
</evidence>
<evidence type="ECO:0000256" key="4">
    <source>
        <dbReference type="ARBA" id="ARBA00022692"/>
    </source>
</evidence>
<dbReference type="Pfam" id="PF00520">
    <property type="entry name" value="Ion_trans"/>
    <property type="match status" value="1"/>
</dbReference>
<comment type="subcellular location">
    <subcellularLocation>
        <location evidence="1">Membrane</location>
        <topology evidence="1">Multi-pass membrane protein</topology>
    </subcellularLocation>
</comment>
<feature type="region of interest" description="Disordered" evidence="13">
    <location>
        <begin position="1"/>
        <end position="25"/>
    </location>
</feature>
<evidence type="ECO:0000256" key="7">
    <source>
        <dbReference type="ARBA" id="ARBA00022882"/>
    </source>
</evidence>
<evidence type="ECO:0000256" key="1">
    <source>
        <dbReference type="ARBA" id="ARBA00004141"/>
    </source>
</evidence>
<dbReference type="SUPFAM" id="SSF47473">
    <property type="entry name" value="EF-hand"/>
    <property type="match status" value="1"/>
</dbReference>
<keyword evidence="6" id="KW-0106">Calcium</keyword>
<gene>
    <name evidence="16" type="ORF">CCMP2556_LOCUS36526</name>
</gene>
<keyword evidence="12" id="KW-0407">Ion channel</keyword>
<dbReference type="EMBL" id="CAXAMN010022973">
    <property type="protein sequence ID" value="CAK9074113.1"/>
    <property type="molecule type" value="Genomic_DNA"/>
</dbReference>